<dbReference type="InterPro" id="IPR017907">
    <property type="entry name" value="Znf_RING_CS"/>
</dbReference>
<dbReference type="EMBL" id="OV696686">
    <property type="protein sequence ID" value="CAH1233909.1"/>
    <property type="molecule type" value="Genomic_DNA"/>
</dbReference>
<keyword evidence="5 7" id="KW-0863">Zinc-finger</keyword>
<dbReference type="InterPro" id="IPR027370">
    <property type="entry name" value="Znf-RING_euk"/>
</dbReference>
<keyword evidence="12" id="KW-1185">Reference proteome</keyword>
<evidence type="ECO:0000256" key="2">
    <source>
        <dbReference type="ARBA" id="ARBA00012483"/>
    </source>
</evidence>
<evidence type="ECO:0000256" key="3">
    <source>
        <dbReference type="ARBA" id="ARBA00022723"/>
    </source>
</evidence>
<dbReference type="SUPFAM" id="SSF101898">
    <property type="entry name" value="NHL repeat"/>
    <property type="match status" value="1"/>
</dbReference>
<keyword evidence="9" id="KW-0175">Coiled coil</keyword>
<dbReference type="CDD" id="cd05819">
    <property type="entry name" value="NHL"/>
    <property type="match status" value="1"/>
</dbReference>
<dbReference type="PANTHER" id="PTHR24104">
    <property type="entry name" value="E3 UBIQUITIN-PROTEIN LIGASE NHLRC1-RELATED"/>
    <property type="match status" value="1"/>
</dbReference>
<dbReference type="SMART" id="SM00184">
    <property type="entry name" value="RING"/>
    <property type="match status" value="1"/>
</dbReference>
<feature type="repeat" description="NHL" evidence="8">
    <location>
        <begin position="288"/>
        <end position="331"/>
    </location>
</feature>
<evidence type="ECO:0000256" key="4">
    <source>
        <dbReference type="ARBA" id="ARBA00022737"/>
    </source>
</evidence>
<sequence>MAAASSSSLESEFGEELKCSICLELFTRPKVLPCQHTFCQDCLQDHAGWGGTFQCPNCRQQVGLPRQGVAGLPDNLMAANMCERLQKQTTISGDQGNQALITKGKKILGTYTAFFQGLREQEETLKKQKQQIANGINQAYNQMVQSLRQRKEHLLADAEKQHKKNIKVVQDRMVSASADVNELSAACNRAEQEMKQGVIKSSRQETTLSQVIRKYKGKAATTPVQTQPVVFEPTDTPVPVLGHVTIQSLPSAPIPAAPVTGASAQGPRFSYQNQSQHQDGRVTISGYGHHGQGRFERPSGVAVSDSEEGEIFVADSSTNTIRHRVQVFTLQGTFVREVPTVVSGGQEMEPHDVAIDGEGNLWVVGKLPGNSYQAWSATSGKKKGKACPTEFAVQYDKQGRVLRKFDLQQTRYDRAIAVDTRSNHILITQTTVTGSRQHGTVQVFTPEKRIRTVGQHQVMVYPQHITVDWEGNILVSDYNGHAIYMYNKTGEFVCRFGDEGSDEGQLKHPCGICTDRDGNIIVADSGNRRVELFDRKGKFIRHITSSDPRTTSRNLHIGEPHAVAMAPQGQLVITSKRDNKVNIFYKY</sequence>
<dbReference type="InterPro" id="IPR001258">
    <property type="entry name" value="NHL_repeat"/>
</dbReference>
<keyword evidence="4" id="KW-0677">Repeat</keyword>
<dbReference type="FunFam" id="2.120.10.30:FF:000064">
    <property type="entry name" value="Uncharacterized protein"/>
    <property type="match status" value="1"/>
</dbReference>
<evidence type="ECO:0000259" key="10">
    <source>
        <dbReference type="PROSITE" id="PS50089"/>
    </source>
</evidence>
<proteinExistence type="predicted"/>
<gene>
    <name evidence="11" type="primary">TRIM2</name>
    <name evidence="11" type="ORF">BLAG_LOCUS2504</name>
</gene>
<evidence type="ECO:0000256" key="9">
    <source>
        <dbReference type="SAM" id="Coils"/>
    </source>
</evidence>
<dbReference type="SUPFAM" id="SSF57850">
    <property type="entry name" value="RING/U-box"/>
    <property type="match status" value="1"/>
</dbReference>
<evidence type="ECO:0000256" key="8">
    <source>
        <dbReference type="PROSITE-ProRule" id="PRU00504"/>
    </source>
</evidence>
<evidence type="ECO:0000256" key="6">
    <source>
        <dbReference type="ARBA" id="ARBA00022833"/>
    </source>
</evidence>
<dbReference type="InterPro" id="IPR001841">
    <property type="entry name" value="Znf_RING"/>
</dbReference>
<dbReference type="AlphaFoldDB" id="A0A8J9VDM8"/>
<dbReference type="PANTHER" id="PTHR24104:SF50">
    <property type="entry name" value="SMP-30_GLUCONOLACTONASE_LRE-LIKE REGION DOMAIN-CONTAINING PROTEIN"/>
    <property type="match status" value="1"/>
</dbReference>
<evidence type="ECO:0000313" key="11">
    <source>
        <dbReference type="EMBL" id="CAH1233909.1"/>
    </source>
</evidence>
<dbReference type="Proteomes" id="UP000838412">
    <property type="component" value="Chromosome 1"/>
</dbReference>
<dbReference type="InterPro" id="IPR013083">
    <property type="entry name" value="Znf_RING/FYVE/PHD"/>
</dbReference>
<feature type="repeat" description="NHL" evidence="8">
    <location>
        <begin position="447"/>
        <end position="489"/>
    </location>
</feature>
<evidence type="ECO:0000256" key="5">
    <source>
        <dbReference type="ARBA" id="ARBA00022771"/>
    </source>
</evidence>
<name>A0A8J9VDM8_BRALA</name>
<evidence type="ECO:0000313" key="12">
    <source>
        <dbReference type="Proteomes" id="UP000838412"/>
    </source>
</evidence>
<evidence type="ECO:0000256" key="7">
    <source>
        <dbReference type="PROSITE-ProRule" id="PRU00175"/>
    </source>
</evidence>
<dbReference type="Gene3D" id="3.30.40.10">
    <property type="entry name" value="Zinc/RING finger domain, C3HC4 (zinc finger)"/>
    <property type="match status" value="1"/>
</dbReference>
<comment type="catalytic activity">
    <reaction evidence="1">
        <text>S-ubiquitinyl-[E2 ubiquitin-conjugating enzyme]-L-cysteine + [acceptor protein]-L-lysine = [E2 ubiquitin-conjugating enzyme]-L-cysteine + N(6)-ubiquitinyl-[acceptor protein]-L-lysine.</text>
        <dbReference type="EC" id="2.3.2.27"/>
    </reaction>
</comment>
<keyword evidence="3" id="KW-0479">Metal-binding</keyword>
<dbReference type="GO" id="GO:0000209">
    <property type="term" value="P:protein polyubiquitination"/>
    <property type="evidence" value="ECO:0007669"/>
    <property type="project" value="TreeGrafter"/>
</dbReference>
<keyword evidence="6" id="KW-0862">Zinc</keyword>
<dbReference type="InterPro" id="IPR050952">
    <property type="entry name" value="TRIM-NHL_E3_ligases"/>
</dbReference>
<dbReference type="Gene3D" id="2.120.10.30">
    <property type="entry name" value="TolB, C-terminal domain"/>
    <property type="match status" value="2"/>
</dbReference>
<organism evidence="11 12">
    <name type="scientific">Branchiostoma lanceolatum</name>
    <name type="common">Common lancelet</name>
    <name type="synonym">Amphioxus lanceolatum</name>
    <dbReference type="NCBI Taxonomy" id="7740"/>
    <lineage>
        <taxon>Eukaryota</taxon>
        <taxon>Metazoa</taxon>
        <taxon>Chordata</taxon>
        <taxon>Cephalochordata</taxon>
        <taxon>Leptocardii</taxon>
        <taxon>Amphioxiformes</taxon>
        <taxon>Branchiostomatidae</taxon>
        <taxon>Branchiostoma</taxon>
    </lineage>
</organism>
<dbReference type="GO" id="GO:0008270">
    <property type="term" value="F:zinc ion binding"/>
    <property type="evidence" value="ECO:0007669"/>
    <property type="project" value="UniProtKB-KW"/>
</dbReference>
<evidence type="ECO:0000256" key="1">
    <source>
        <dbReference type="ARBA" id="ARBA00000900"/>
    </source>
</evidence>
<dbReference type="OrthoDB" id="9987040at2759"/>
<dbReference type="PROSITE" id="PS51125">
    <property type="entry name" value="NHL"/>
    <property type="match status" value="3"/>
</dbReference>
<dbReference type="InterPro" id="IPR011042">
    <property type="entry name" value="6-blade_b-propeller_TolB-like"/>
</dbReference>
<protein>
    <recommendedName>
        <fullName evidence="2">RING-type E3 ubiquitin transferase</fullName>
        <ecNumber evidence="2">2.3.2.27</ecNumber>
    </recommendedName>
</protein>
<reference evidence="11" key="1">
    <citation type="submission" date="2022-01" db="EMBL/GenBank/DDBJ databases">
        <authorList>
            <person name="Braso-Vives M."/>
        </authorList>
    </citation>
    <scope>NUCLEOTIDE SEQUENCE</scope>
</reference>
<feature type="coiled-coil region" evidence="9">
    <location>
        <begin position="118"/>
        <end position="193"/>
    </location>
</feature>
<dbReference type="PROSITE" id="PS50089">
    <property type="entry name" value="ZF_RING_2"/>
    <property type="match status" value="1"/>
</dbReference>
<feature type="domain" description="RING-type" evidence="10">
    <location>
        <begin position="19"/>
        <end position="59"/>
    </location>
</feature>
<feature type="repeat" description="NHL" evidence="8">
    <location>
        <begin position="493"/>
        <end position="536"/>
    </location>
</feature>
<dbReference type="PROSITE" id="PS00518">
    <property type="entry name" value="ZF_RING_1"/>
    <property type="match status" value="1"/>
</dbReference>
<dbReference type="EC" id="2.3.2.27" evidence="2"/>
<dbReference type="GO" id="GO:0061630">
    <property type="term" value="F:ubiquitin protein ligase activity"/>
    <property type="evidence" value="ECO:0007669"/>
    <property type="project" value="UniProtKB-EC"/>
</dbReference>
<accession>A0A8J9VDM8</accession>
<dbReference type="GO" id="GO:0043161">
    <property type="term" value="P:proteasome-mediated ubiquitin-dependent protein catabolic process"/>
    <property type="evidence" value="ECO:0007669"/>
    <property type="project" value="TreeGrafter"/>
</dbReference>
<dbReference type="Pfam" id="PF13445">
    <property type="entry name" value="zf-RING_UBOX"/>
    <property type="match status" value="1"/>
</dbReference>